<feature type="transmembrane region" description="Helical" evidence="18">
    <location>
        <begin position="12"/>
        <end position="43"/>
    </location>
</feature>
<keyword evidence="8" id="KW-0328">Glycosyltransferase</keyword>
<dbReference type="Pfam" id="PF00912">
    <property type="entry name" value="Transgly"/>
    <property type="match status" value="1"/>
</dbReference>
<evidence type="ECO:0000256" key="6">
    <source>
        <dbReference type="ARBA" id="ARBA00022645"/>
    </source>
</evidence>
<protein>
    <submittedName>
        <fullName evidence="21">Transglycosylase domain-containing protein</fullName>
    </submittedName>
</protein>
<keyword evidence="12" id="KW-0573">Peptidoglycan synthesis</keyword>
<dbReference type="InterPro" id="IPR012338">
    <property type="entry name" value="Beta-lactam/transpept-like"/>
</dbReference>
<evidence type="ECO:0000256" key="7">
    <source>
        <dbReference type="ARBA" id="ARBA00022670"/>
    </source>
</evidence>
<sequence length="784" mass="88480">MSEENSSGWKRILLKWSLAALLIGASLIVLFIASVYLGFWGALPNDKTLANISHSQSTRVFDQNNELIGKYYLFDRTSVKYEDLPEDLIQALVATEDSRFYEHKGIDYRSLLRVLVKTLIMGDRSAGGGSTISQQLAKNLFPREDHSKLGLVLSKIKEAITATRLEDIYSKDDILTLYLNTVSFPDNTFGIESASRKFYSKSTSSLTLQEAATLVGTLKATYTYNPRIHPDKSHQRRNVVLSQMVKYDYLHPDDYDLIKEESTPIKYAQGANQQETAAYFLEQVRLKARTLIEKQKKEDGSQYNLYSDGLKIYTTLDLGIQKKAEAALARHMPTIQKSFESNWGNQAPWKVDATFVQHVIRESQVFKNLQKEGLSEAEIMEQLQVKKNMTLFDWSKDKEGSFSSKDSLLYYAKMLNAGFLAMDPKTGGFRAWIGGVNHDYYKYDHVNQAKRQVGSTFKPFVYAAALESGVEPCDRVSGKTVTYTNFDNWTPSNGTDEYDDKYLSMQAALTKSINTIAVKMMEKAGVDRVMELAEEAGIESQLPRVPSLALGTASLTMKELAEAYGIFVNQGQGLTGYMIERIEDADGQVIYQHEFPESKDQVLSDYTYQVMQQLLMAVTQSGGTGSRLRWKYGLETDIAGKTGTTQSNRDGWFVGATPKLLTVSWVGADDSRLHFKDTQYGQGANSALPIFGLFYQSLISDPKYRSITQAKFPAPDEEVVSDLECEGVEEENFIQGLFNKEGKPKEKSFDQEDIQLDSTEVKEEEPEEDQGLFKRVRKLFKKKD</sequence>
<evidence type="ECO:0000256" key="8">
    <source>
        <dbReference type="ARBA" id="ARBA00022676"/>
    </source>
</evidence>
<evidence type="ECO:0000256" key="2">
    <source>
        <dbReference type="ARBA" id="ARBA00004752"/>
    </source>
</evidence>
<keyword evidence="11" id="KW-0133">Cell shape</keyword>
<dbReference type="Proteomes" id="UP001300692">
    <property type="component" value="Unassembled WGS sequence"/>
</dbReference>
<evidence type="ECO:0000256" key="5">
    <source>
        <dbReference type="ARBA" id="ARBA00022475"/>
    </source>
</evidence>
<proteinExistence type="inferred from homology"/>
<evidence type="ECO:0000313" key="22">
    <source>
        <dbReference type="Proteomes" id="UP001300692"/>
    </source>
</evidence>
<keyword evidence="6" id="KW-0121">Carboxypeptidase</keyword>
<dbReference type="InterPro" id="IPR001460">
    <property type="entry name" value="PCN-bd_Tpept"/>
</dbReference>
<feature type="domain" description="Glycosyl transferase family 51" evidence="20">
    <location>
        <begin position="73"/>
        <end position="244"/>
    </location>
</feature>
<dbReference type="Gene3D" id="1.10.3810.10">
    <property type="entry name" value="Biosynthetic peptidoglycan transglycosylase-like"/>
    <property type="match status" value="1"/>
</dbReference>
<keyword evidence="22" id="KW-1185">Reference proteome</keyword>
<evidence type="ECO:0000256" key="10">
    <source>
        <dbReference type="ARBA" id="ARBA00022801"/>
    </source>
</evidence>
<keyword evidence="18" id="KW-1133">Transmembrane helix</keyword>
<dbReference type="RefSeq" id="WP_264136868.1">
    <property type="nucleotide sequence ID" value="NZ_JAOYOD010000001.1"/>
</dbReference>
<name>A0ABT3CS38_9BACT</name>
<keyword evidence="18" id="KW-0812">Transmembrane</keyword>
<evidence type="ECO:0000256" key="11">
    <source>
        <dbReference type="ARBA" id="ARBA00022960"/>
    </source>
</evidence>
<dbReference type="EMBL" id="JAOYOD010000001">
    <property type="protein sequence ID" value="MCV9386083.1"/>
    <property type="molecule type" value="Genomic_DNA"/>
</dbReference>
<evidence type="ECO:0000256" key="3">
    <source>
        <dbReference type="ARBA" id="ARBA00007090"/>
    </source>
</evidence>
<keyword evidence="15" id="KW-0961">Cell wall biogenesis/degradation</keyword>
<comment type="similarity">
    <text evidence="4">In the N-terminal section; belongs to the glycosyltransferase 51 family.</text>
</comment>
<dbReference type="InterPro" id="IPR050396">
    <property type="entry name" value="Glycosyltr_51/Transpeptidase"/>
</dbReference>
<evidence type="ECO:0000256" key="12">
    <source>
        <dbReference type="ARBA" id="ARBA00022984"/>
    </source>
</evidence>
<feature type="domain" description="Penicillin-binding protein transpeptidase" evidence="19">
    <location>
        <begin position="418"/>
        <end position="659"/>
    </location>
</feature>
<reference evidence="21 22" key="1">
    <citation type="submission" date="2022-10" db="EMBL/GenBank/DDBJ databases">
        <title>Comparative genomics and taxonomic characterization of three novel marine species of genus Reichenbachiella exhibiting antioxidant and polysaccharide degradation activities.</title>
        <authorList>
            <person name="Muhammad N."/>
            <person name="Lee Y.-J."/>
            <person name="Ko J."/>
            <person name="Kim S.-G."/>
        </authorList>
    </citation>
    <scope>NUCLEOTIDE SEQUENCE [LARGE SCALE GENOMIC DNA]</scope>
    <source>
        <strain evidence="21 22">ABR2-5</strain>
    </source>
</reference>
<comment type="caution">
    <text evidence="21">The sequence shown here is derived from an EMBL/GenBank/DDBJ whole genome shotgun (WGS) entry which is preliminary data.</text>
</comment>
<comment type="pathway">
    <text evidence="2">Cell wall biogenesis; peptidoglycan biosynthesis.</text>
</comment>
<evidence type="ECO:0000256" key="17">
    <source>
        <dbReference type="ARBA" id="ARBA00049902"/>
    </source>
</evidence>
<dbReference type="InterPro" id="IPR023346">
    <property type="entry name" value="Lysozyme-like_dom_sf"/>
</dbReference>
<dbReference type="PANTHER" id="PTHR32282:SF11">
    <property type="entry name" value="PENICILLIN-BINDING PROTEIN 1B"/>
    <property type="match status" value="1"/>
</dbReference>
<evidence type="ECO:0000256" key="9">
    <source>
        <dbReference type="ARBA" id="ARBA00022679"/>
    </source>
</evidence>
<evidence type="ECO:0000256" key="18">
    <source>
        <dbReference type="SAM" id="Phobius"/>
    </source>
</evidence>
<evidence type="ECO:0000259" key="20">
    <source>
        <dbReference type="Pfam" id="PF00912"/>
    </source>
</evidence>
<dbReference type="PANTHER" id="PTHR32282">
    <property type="entry name" value="BINDING PROTEIN TRANSPEPTIDASE, PUTATIVE-RELATED"/>
    <property type="match status" value="1"/>
</dbReference>
<evidence type="ECO:0000313" key="21">
    <source>
        <dbReference type="EMBL" id="MCV9386083.1"/>
    </source>
</evidence>
<evidence type="ECO:0000259" key="19">
    <source>
        <dbReference type="Pfam" id="PF00905"/>
    </source>
</evidence>
<evidence type="ECO:0000256" key="16">
    <source>
        <dbReference type="ARBA" id="ARBA00034000"/>
    </source>
</evidence>
<evidence type="ECO:0000256" key="1">
    <source>
        <dbReference type="ARBA" id="ARBA00004236"/>
    </source>
</evidence>
<evidence type="ECO:0000256" key="13">
    <source>
        <dbReference type="ARBA" id="ARBA00023136"/>
    </source>
</evidence>
<dbReference type="InterPro" id="IPR001264">
    <property type="entry name" value="Glyco_trans_51"/>
</dbReference>
<evidence type="ECO:0000256" key="4">
    <source>
        <dbReference type="ARBA" id="ARBA00007739"/>
    </source>
</evidence>
<keyword evidence="5" id="KW-1003">Cell membrane</keyword>
<comment type="subcellular location">
    <subcellularLocation>
        <location evidence="1">Cell membrane</location>
    </subcellularLocation>
</comment>
<comment type="catalytic activity">
    <reaction evidence="17">
        <text>[GlcNAc-(1-&gt;4)-Mur2Ac(oyl-L-Ala-gamma-D-Glu-L-Lys-D-Ala-D-Ala)](n)-di-trans,octa-cis-undecaprenyl diphosphate + beta-D-GlcNAc-(1-&gt;4)-Mur2Ac(oyl-L-Ala-gamma-D-Glu-L-Lys-D-Ala-D-Ala)-di-trans,octa-cis-undecaprenyl diphosphate = [GlcNAc-(1-&gt;4)-Mur2Ac(oyl-L-Ala-gamma-D-Glu-L-Lys-D-Ala-D-Ala)](n+1)-di-trans,octa-cis-undecaprenyl diphosphate + di-trans,octa-cis-undecaprenyl diphosphate + H(+)</text>
        <dbReference type="Rhea" id="RHEA:23708"/>
        <dbReference type="Rhea" id="RHEA-COMP:9602"/>
        <dbReference type="Rhea" id="RHEA-COMP:9603"/>
        <dbReference type="ChEBI" id="CHEBI:15378"/>
        <dbReference type="ChEBI" id="CHEBI:58405"/>
        <dbReference type="ChEBI" id="CHEBI:60033"/>
        <dbReference type="ChEBI" id="CHEBI:78435"/>
        <dbReference type="EC" id="2.4.99.28"/>
    </reaction>
</comment>
<accession>A0ABT3CS38</accession>
<keyword evidence="9" id="KW-0808">Transferase</keyword>
<comment type="catalytic activity">
    <reaction evidence="16">
        <text>Preferential cleavage: (Ac)2-L-Lys-D-Ala-|-D-Ala. Also transpeptidation of peptidyl-alanyl moieties that are N-acyl substituents of D-alanine.</text>
        <dbReference type="EC" id="3.4.16.4"/>
    </reaction>
</comment>
<dbReference type="SUPFAM" id="SSF53955">
    <property type="entry name" value="Lysozyme-like"/>
    <property type="match status" value="1"/>
</dbReference>
<dbReference type="SUPFAM" id="SSF56601">
    <property type="entry name" value="beta-lactamase/transpeptidase-like"/>
    <property type="match status" value="1"/>
</dbReference>
<keyword evidence="13 18" id="KW-0472">Membrane</keyword>
<keyword evidence="10" id="KW-0378">Hydrolase</keyword>
<gene>
    <name evidence="21" type="ORF">N7U62_05380</name>
</gene>
<organism evidence="21 22">
    <name type="scientific">Reichenbachiella ulvae</name>
    <dbReference type="NCBI Taxonomy" id="2980104"/>
    <lineage>
        <taxon>Bacteria</taxon>
        <taxon>Pseudomonadati</taxon>
        <taxon>Bacteroidota</taxon>
        <taxon>Cytophagia</taxon>
        <taxon>Cytophagales</taxon>
        <taxon>Reichenbachiellaceae</taxon>
        <taxon>Reichenbachiella</taxon>
    </lineage>
</organism>
<keyword evidence="14" id="KW-0511">Multifunctional enzyme</keyword>
<evidence type="ECO:0000256" key="15">
    <source>
        <dbReference type="ARBA" id="ARBA00023316"/>
    </source>
</evidence>
<keyword evidence="7" id="KW-0645">Protease</keyword>
<comment type="similarity">
    <text evidence="3">In the C-terminal section; belongs to the transpeptidase family.</text>
</comment>
<dbReference type="Pfam" id="PF00905">
    <property type="entry name" value="Transpeptidase"/>
    <property type="match status" value="1"/>
</dbReference>
<evidence type="ECO:0000256" key="14">
    <source>
        <dbReference type="ARBA" id="ARBA00023268"/>
    </source>
</evidence>
<dbReference type="Gene3D" id="3.40.710.10">
    <property type="entry name" value="DD-peptidase/beta-lactamase superfamily"/>
    <property type="match status" value="2"/>
</dbReference>
<dbReference type="InterPro" id="IPR036950">
    <property type="entry name" value="PBP_transglycosylase"/>
</dbReference>